<dbReference type="Proteomes" id="UP001500945">
    <property type="component" value="Unassembled WGS sequence"/>
</dbReference>
<name>A0ABP8K6S8_9MICO</name>
<feature type="compositionally biased region" description="Low complexity" evidence="1">
    <location>
        <begin position="15"/>
        <end position="30"/>
    </location>
</feature>
<proteinExistence type="predicted"/>
<feature type="compositionally biased region" description="Gly residues" evidence="1">
    <location>
        <begin position="31"/>
        <end position="45"/>
    </location>
</feature>
<evidence type="ECO:0000313" key="3">
    <source>
        <dbReference type="Proteomes" id="UP001500945"/>
    </source>
</evidence>
<keyword evidence="3" id="KW-1185">Reference proteome</keyword>
<dbReference type="Pfam" id="PF04655">
    <property type="entry name" value="APH_6_hur"/>
    <property type="match status" value="1"/>
</dbReference>
<dbReference type="EMBL" id="BAABGM010000007">
    <property type="protein sequence ID" value="GAA4401508.1"/>
    <property type="molecule type" value="Genomic_DNA"/>
</dbReference>
<protein>
    <submittedName>
        <fullName evidence="2">Streptomycin 6-kinase</fullName>
    </submittedName>
</protein>
<gene>
    <name evidence="2" type="ORF">GCM10023168_11180</name>
</gene>
<dbReference type="SUPFAM" id="SSF56112">
    <property type="entry name" value="Protein kinase-like (PK-like)"/>
    <property type="match status" value="1"/>
</dbReference>
<sequence length="367" mass="38816">MGDEGLQRTGGRRVTGGPTRSSGSTSDGAPPAGGGPGRDGGGPGSSGRRPASPGGGRASSGRGRALAEGGPAIPADWLAWISRLPAEGGPSGADWARRAQRLLGEAFERWGLVTDGPLRTGWTAVVAPVLRDGEPLALKLVRRSRDTDGEPLALRHWAGNGAVRLVAALPGDGMLLLERLDPDRDLRGLDTDSACEVIGGLLARLHVAAPPALDPLSNWAAGWLDEAGRRQALPRRMVARARGLLAELSTDPSCDATLVHGDLHYENVLAGTREPWLAIDPQPRAGHPGFELHAVLRNRRDELGTGAALRWSVRRRTEVLCEAAGIDEDIARRWTIVRCAIEAVWALEDDNADEVTFSIALAKALDD</sequence>
<evidence type="ECO:0000256" key="1">
    <source>
        <dbReference type="SAM" id="MobiDB-lite"/>
    </source>
</evidence>
<dbReference type="InterPro" id="IPR011009">
    <property type="entry name" value="Kinase-like_dom_sf"/>
</dbReference>
<dbReference type="InterPro" id="IPR006748">
    <property type="entry name" value="NH2Glyco/OHUrea_AB-resist_kin"/>
</dbReference>
<accession>A0ABP8K6S8</accession>
<reference evidence="3" key="1">
    <citation type="journal article" date="2019" name="Int. J. Syst. Evol. Microbiol.">
        <title>The Global Catalogue of Microorganisms (GCM) 10K type strain sequencing project: providing services to taxonomists for standard genome sequencing and annotation.</title>
        <authorList>
            <consortium name="The Broad Institute Genomics Platform"/>
            <consortium name="The Broad Institute Genome Sequencing Center for Infectious Disease"/>
            <person name="Wu L."/>
            <person name="Ma J."/>
        </authorList>
    </citation>
    <scope>NUCLEOTIDE SEQUENCE [LARGE SCALE GENOMIC DNA]</scope>
    <source>
        <strain evidence="3">JCM 17809</strain>
    </source>
</reference>
<evidence type="ECO:0000313" key="2">
    <source>
        <dbReference type="EMBL" id="GAA4401508.1"/>
    </source>
</evidence>
<comment type="caution">
    <text evidence="2">The sequence shown here is derived from an EMBL/GenBank/DDBJ whole genome shotgun (WGS) entry which is preliminary data.</text>
</comment>
<organism evidence="2 3">
    <name type="scientific">Fodinibacter luteus</name>
    <dbReference type="NCBI Taxonomy" id="552064"/>
    <lineage>
        <taxon>Bacteria</taxon>
        <taxon>Bacillati</taxon>
        <taxon>Actinomycetota</taxon>
        <taxon>Actinomycetes</taxon>
        <taxon>Micrococcales</taxon>
        <taxon>Intrasporangiaceae</taxon>
        <taxon>Fodinibacter (ex Wang et al. 2009)</taxon>
    </lineage>
</organism>
<feature type="compositionally biased region" description="Low complexity" evidence="1">
    <location>
        <begin position="59"/>
        <end position="69"/>
    </location>
</feature>
<feature type="region of interest" description="Disordered" evidence="1">
    <location>
        <begin position="1"/>
        <end position="69"/>
    </location>
</feature>
<dbReference type="Gene3D" id="3.90.1200.10">
    <property type="match status" value="1"/>
</dbReference>